<dbReference type="SMART" id="SM00240">
    <property type="entry name" value="FHA"/>
    <property type="match status" value="1"/>
</dbReference>
<dbReference type="PANTHER" id="PTHR23308">
    <property type="entry name" value="NUCLEAR INHIBITOR OF PROTEIN PHOSPHATASE-1"/>
    <property type="match status" value="1"/>
</dbReference>
<dbReference type="EMBL" id="CAEZSO010000104">
    <property type="protein sequence ID" value="CAB4544299.1"/>
    <property type="molecule type" value="Genomic_DNA"/>
</dbReference>
<organism evidence="4">
    <name type="scientific">freshwater metagenome</name>
    <dbReference type="NCBI Taxonomy" id="449393"/>
    <lineage>
        <taxon>unclassified sequences</taxon>
        <taxon>metagenomes</taxon>
        <taxon>ecological metagenomes</taxon>
    </lineage>
</organism>
<dbReference type="InterPro" id="IPR000253">
    <property type="entry name" value="FHA_dom"/>
</dbReference>
<protein>
    <submittedName>
        <fullName evidence="4">Unannotated protein</fullName>
    </submittedName>
</protein>
<keyword evidence="2" id="KW-0472">Membrane</keyword>
<keyword evidence="2" id="KW-0812">Transmembrane</keyword>
<evidence type="ECO:0000313" key="4">
    <source>
        <dbReference type="EMBL" id="CAB4544299.1"/>
    </source>
</evidence>
<evidence type="ECO:0000256" key="1">
    <source>
        <dbReference type="SAM" id="MobiDB-lite"/>
    </source>
</evidence>
<dbReference type="Pfam" id="PF00498">
    <property type="entry name" value="FHA"/>
    <property type="match status" value="1"/>
</dbReference>
<dbReference type="InterPro" id="IPR008984">
    <property type="entry name" value="SMAD_FHA_dom_sf"/>
</dbReference>
<evidence type="ECO:0000259" key="3">
    <source>
        <dbReference type="PROSITE" id="PS50006"/>
    </source>
</evidence>
<feature type="transmembrane region" description="Helical" evidence="2">
    <location>
        <begin position="6"/>
        <end position="28"/>
    </location>
</feature>
<keyword evidence="2" id="KW-1133">Transmembrane helix</keyword>
<evidence type="ECO:0000256" key="2">
    <source>
        <dbReference type="SAM" id="Phobius"/>
    </source>
</evidence>
<sequence length="158" mass="17152">MSTLTLTLIRLAFLGLLWVFVFFALSVLRSDLRAPTMGARGPIRPQTNRAPDARSVGKNGKSPRKLVITEGVLSGTSVPLSDQPVTIGRAPDSTIVLDDDYVSHRHARIAPDARGRWSVEDLGSTNGTYLDRQRVTGPVLAGLGVPIRIGKTVLELRR</sequence>
<proteinExistence type="predicted"/>
<feature type="domain" description="FHA" evidence="3">
    <location>
        <begin position="85"/>
        <end position="135"/>
    </location>
</feature>
<accession>A0A6J6C190</accession>
<reference evidence="4" key="1">
    <citation type="submission" date="2020-05" db="EMBL/GenBank/DDBJ databases">
        <authorList>
            <person name="Chiriac C."/>
            <person name="Salcher M."/>
            <person name="Ghai R."/>
            <person name="Kavagutti S V."/>
        </authorList>
    </citation>
    <scope>NUCLEOTIDE SEQUENCE</scope>
</reference>
<dbReference type="AlphaFoldDB" id="A0A6J6C190"/>
<feature type="region of interest" description="Disordered" evidence="1">
    <location>
        <begin position="37"/>
        <end position="61"/>
    </location>
</feature>
<dbReference type="Gene3D" id="2.60.200.20">
    <property type="match status" value="1"/>
</dbReference>
<evidence type="ECO:0000313" key="5">
    <source>
        <dbReference type="EMBL" id="CAB4615439.1"/>
    </source>
</evidence>
<dbReference type="EMBL" id="CAEZVF010000012">
    <property type="protein sequence ID" value="CAB4615439.1"/>
    <property type="molecule type" value="Genomic_DNA"/>
</dbReference>
<dbReference type="PROSITE" id="PS50006">
    <property type="entry name" value="FHA_DOMAIN"/>
    <property type="match status" value="1"/>
</dbReference>
<gene>
    <name evidence="4" type="ORF">UFOPK1446_00594</name>
    <name evidence="5" type="ORF">UFOPK1939_00159</name>
</gene>
<dbReference type="SUPFAM" id="SSF49879">
    <property type="entry name" value="SMAD/FHA domain"/>
    <property type="match status" value="1"/>
</dbReference>
<name>A0A6J6C190_9ZZZZ</name>
<dbReference type="InterPro" id="IPR050923">
    <property type="entry name" value="Cell_Proc_Reg/RNA_Proc"/>
</dbReference>